<gene>
    <name evidence="1" type="ORF">Nfla_4003</name>
</gene>
<organism evidence="1">
    <name type="scientific">Nostoc flagelliforme str. Sunitezuoqi</name>
    <dbReference type="NCBI Taxonomy" id="676037"/>
    <lineage>
        <taxon>Bacteria</taxon>
        <taxon>Bacillati</taxon>
        <taxon>Cyanobacteriota</taxon>
        <taxon>Cyanophyceae</taxon>
        <taxon>Nostocales</taxon>
        <taxon>Nostocaceae</taxon>
        <taxon>Nostoc</taxon>
    </lineage>
</organism>
<evidence type="ECO:0000313" key="1">
    <source>
        <dbReference type="EMBL" id="ADO19079.1"/>
    </source>
</evidence>
<proteinExistence type="predicted"/>
<dbReference type="EMBL" id="HQ291112">
    <property type="protein sequence ID" value="ADO19079.1"/>
    <property type="molecule type" value="Genomic_DNA"/>
</dbReference>
<name>E7DPS1_9NOSO</name>
<reference evidence="1" key="1">
    <citation type="journal article" date="2011" name="Acta Physiol. Plant.">
        <title>An investigation on the genetic background of Nostoc flagelliforme by similarity analysis of its partial genomic DNA and phylogenetic comparison of deduced related species.</title>
        <authorList>
            <person name="Gao X."/>
            <person name="Liu K."/>
            <person name="Qiu B.S."/>
        </authorList>
    </citation>
    <scope>NUCLEOTIDE SEQUENCE</scope>
    <source>
        <strain evidence="1">Sunitezuoqi</strain>
    </source>
</reference>
<accession>E7DPS1</accession>
<sequence>MLALKPATDCRPLIQRISGGLYPELINSKLFLLFILNFECVNFEFKNGQSPTKIYPN</sequence>
<protein>
    <submittedName>
        <fullName evidence="1">Uncharacterized protein</fullName>
    </submittedName>
</protein>
<dbReference type="AlphaFoldDB" id="E7DPS1"/>